<dbReference type="Gene3D" id="3.40.50.1820">
    <property type="entry name" value="alpha/beta hydrolase"/>
    <property type="match status" value="1"/>
</dbReference>
<evidence type="ECO:0000256" key="1">
    <source>
        <dbReference type="SAM" id="SignalP"/>
    </source>
</evidence>
<dbReference type="SUPFAM" id="SSF53474">
    <property type="entry name" value="alpha/beta-Hydrolases"/>
    <property type="match status" value="1"/>
</dbReference>
<dbReference type="InterPro" id="IPR050309">
    <property type="entry name" value="Type-B_Carboxylest/Lipase"/>
</dbReference>
<feature type="domain" description="Carboxylesterase type B" evidence="2">
    <location>
        <begin position="22"/>
        <end position="118"/>
    </location>
</feature>
<dbReference type="AlphaFoldDB" id="A0A9Q1BSI3"/>
<sequence>MGRLACVVFVFSLYSAKATKSTVTLKDGSVLEGVNEEFNSDLLQVYDKVESFYGITYAEPPVGPLRLTPPFPKEPLGSPFDAAVVGSSCMQPDPQTHGARLEEFSEDCLFVDVIVLKPTVNYTFI</sequence>
<dbReference type="OrthoDB" id="19653at2759"/>
<dbReference type="Pfam" id="PF00135">
    <property type="entry name" value="COesterase"/>
    <property type="match status" value="1"/>
</dbReference>
<protein>
    <submittedName>
        <fullName evidence="3">Acetylcholinesterase 1</fullName>
    </submittedName>
</protein>
<dbReference type="InterPro" id="IPR002018">
    <property type="entry name" value="CarbesteraseB"/>
</dbReference>
<feature type="chain" id="PRO_5040193215" evidence="1">
    <location>
        <begin position="19"/>
        <end position="125"/>
    </location>
</feature>
<proteinExistence type="predicted"/>
<keyword evidence="1" id="KW-0732">Signal</keyword>
<accession>A0A9Q1BSI3</accession>
<keyword evidence="4" id="KW-1185">Reference proteome</keyword>
<comment type="caution">
    <text evidence="3">The sequence shown here is derived from an EMBL/GenBank/DDBJ whole genome shotgun (WGS) entry which is preliminary data.</text>
</comment>
<evidence type="ECO:0000259" key="2">
    <source>
        <dbReference type="Pfam" id="PF00135"/>
    </source>
</evidence>
<evidence type="ECO:0000313" key="3">
    <source>
        <dbReference type="EMBL" id="KAJ8032072.1"/>
    </source>
</evidence>
<evidence type="ECO:0000313" key="4">
    <source>
        <dbReference type="Proteomes" id="UP001152320"/>
    </source>
</evidence>
<name>A0A9Q1BSI3_HOLLE</name>
<dbReference type="Proteomes" id="UP001152320">
    <property type="component" value="Chromosome 12"/>
</dbReference>
<dbReference type="EMBL" id="JAIZAY010000012">
    <property type="protein sequence ID" value="KAJ8032072.1"/>
    <property type="molecule type" value="Genomic_DNA"/>
</dbReference>
<gene>
    <name evidence="3" type="ORF">HOLleu_25491</name>
</gene>
<dbReference type="PANTHER" id="PTHR11559">
    <property type="entry name" value="CARBOXYLESTERASE"/>
    <property type="match status" value="1"/>
</dbReference>
<dbReference type="InterPro" id="IPR029058">
    <property type="entry name" value="AB_hydrolase_fold"/>
</dbReference>
<reference evidence="3" key="1">
    <citation type="submission" date="2021-10" db="EMBL/GenBank/DDBJ databases">
        <title>Tropical sea cucumber genome reveals ecological adaptation and Cuvierian tubules defense mechanism.</title>
        <authorList>
            <person name="Chen T."/>
        </authorList>
    </citation>
    <scope>NUCLEOTIDE SEQUENCE</scope>
    <source>
        <strain evidence="3">Nanhai2018</strain>
        <tissue evidence="3">Muscle</tissue>
    </source>
</reference>
<feature type="signal peptide" evidence="1">
    <location>
        <begin position="1"/>
        <end position="18"/>
    </location>
</feature>
<organism evidence="3 4">
    <name type="scientific">Holothuria leucospilota</name>
    <name type="common">Black long sea cucumber</name>
    <name type="synonym">Mertensiothuria leucospilota</name>
    <dbReference type="NCBI Taxonomy" id="206669"/>
    <lineage>
        <taxon>Eukaryota</taxon>
        <taxon>Metazoa</taxon>
        <taxon>Echinodermata</taxon>
        <taxon>Eleutherozoa</taxon>
        <taxon>Echinozoa</taxon>
        <taxon>Holothuroidea</taxon>
        <taxon>Aspidochirotacea</taxon>
        <taxon>Aspidochirotida</taxon>
        <taxon>Holothuriidae</taxon>
        <taxon>Holothuria</taxon>
    </lineage>
</organism>